<feature type="region of interest" description="Disordered" evidence="1">
    <location>
        <begin position="58"/>
        <end position="80"/>
    </location>
</feature>
<feature type="compositionally biased region" description="Acidic residues" evidence="1">
    <location>
        <begin position="21"/>
        <end position="35"/>
    </location>
</feature>
<dbReference type="Gene3D" id="1.10.287.110">
    <property type="entry name" value="DnaJ domain"/>
    <property type="match status" value="1"/>
</dbReference>
<protein>
    <submittedName>
        <fullName evidence="3">DnaJ protein, subfamily C, member 9</fullName>
    </submittedName>
</protein>
<evidence type="ECO:0000313" key="4">
    <source>
        <dbReference type="Proteomes" id="UP001498771"/>
    </source>
</evidence>
<gene>
    <name evidence="3" type="ORF">BZA70DRAFT_256524</name>
</gene>
<dbReference type="CDD" id="cd06257">
    <property type="entry name" value="DnaJ"/>
    <property type="match status" value="1"/>
</dbReference>
<dbReference type="EMBL" id="JBBJBU010000004">
    <property type="protein sequence ID" value="KAK7205718.1"/>
    <property type="molecule type" value="Genomic_DNA"/>
</dbReference>
<dbReference type="InterPro" id="IPR001623">
    <property type="entry name" value="DnaJ_domain"/>
</dbReference>
<evidence type="ECO:0000256" key="1">
    <source>
        <dbReference type="SAM" id="MobiDB-lite"/>
    </source>
</evidence>
<dbReference type="Pfam" id="PF23302">
    <property type="entry name" value="HTH_DNAJC9"/>
    <property type="match status" value="1"/>
</dbReference>
<proteinExistence type="predicted"/>
<feature type="compositionally biased region" description="Low complexity" evidence="1">
    <location>
        <begin position="66"/>
        <end position="75"/>
    </location>
</feature>
<dbReference type="Proteomes" id="UP001498771">
    <property type="component" value="Unassembled WGS sequence"/>
</dbReference>
<dbReference type="Pfam" id="PF00226">
    <property type="entry name" value="DnaJ"/>
    <property type="match status" value="1"/>
</dbReference>
<dbReference type="PROSITE" id="PS50076">
    <property type="entry name" value="DNAJ_2"/>
    <property type="match status" value="1"/>
</dbReference>
<dbReference type="InterPro" id="IPR052594">
    <property type="entry name" value="J_domain-containing_protein"/>
</dbReference>
<feature type="compositionally biased region" description="Basic and acidic residues" evidence="1">
    <location>
        <begin position="8"/>
        <end position="20"/>
    </location>
</feature>
<dbReference type="SMART" id="SM00271">
    <property type="entry name" value="DnaJ"/>
    <property type="match status" value="1"/>
</dbReference>
<feature type="region of interest" description="Disordered" evidence="1">
    <location>
        <begin position="209"/>
        <end position="231"/>
    </location>
</feature>
<dbReference type="InterPro" id="IPR036869">
    <property type="entry name" value="J_dom_sf"/>
</dbReference>
<feature type="domain" description="J" evidence="2">
    <location>
        <begin position="34"/>
        <end position="107"/>
    </location>
</feature>
<dbReference type="RefSeq" id="XP_064768751.1">
    <property type="nucleotide sequence ID" value="XM_064910809.1"/>
</dbReference>
<accession>A0ABR1F792</accession>
<evidence type="ECO:0000313" key="3">
    <source>
        <dbReference type="EMBL" id="KAK7205718.1"/>
    </source>
</evidence>
<organism evidence="3 4">
    <name type="scientific">Myxozyma melibiosi</name>
    <dbReference type="NCBI Taxonomy" id="54550"/>
    <lineage>
        <taxon>Eukaryota</taxon>
        <taxon>Fungi</taxon>
        <taxon>Dikarya</taxon>
        <taxon>Ascomycota</taxon>
        <taxon>Saccharomycotina</taxon>
        <taxon>Lipomycetes</taxon>
        <taxon>Lipomycetales</taxon>
        <taxon>Lipomycetaceae</taxon>
        <taxon>Myxozyma</taxon>
    </lineage>
</organism>
<evidence type="ECO:0000259" key="2">
    <source>
        <dbReference type="PROSITE" id="PS50076"/>
    </source>
</evidence>
<comment type="caution">
    <text evidence="3">The sequence shown here is derived from an EMBL/GenBank/DDBJ whole genome shotgun (WGS) entry which is preliminary data.</text>
</comment>
<dbReference type="SUPFAM" id="SSF46565">
    <property type="entry name" value="Chaperone J-domain"/>
    <property type="match status" value="1"/>
</dbReference>
<name>A0ABR1F792_9ASCO</name>
<keyword evidence="4" id="KW-1185">Reference proteome</keyword>
<dbReference type="GeneID" id="90036321"/>
<dbReference type="PANTHER" id="PTHR44144:SF1">
    <property type="entry name" value="DNAJ HOMOLOG SUBFAMILY C MEMBER 9"/>
    <property type="match status" value="1"/>
</dbReference>
<feature type="region of interest" description="Disordered" evidence="1">
    <location>
        <begin position="1"/>
        <end position="36"/>
    </location>
</feature>
<dbReference type="InterPro" id="IPR056453">
    <property type="entry name" value="HTH_DNAJC9"/>
</dbReference>
<reference evidence="3 4" key="1">
    <citation type="submission" date="2024-03" db="EMBL/GenBank/DDBJ databases">
        <title>Genome-scale model development and genomic sequencing of the oleaginous clade Lipomyces.</title>
        <authorList>
            <consortium name="Lawrence Berkeley National Laboratory"/>
            <person name="Czajka J.J."/>
            <person name="Han Y."/>
            <person name="Kim J."/>
            <person name="Mondo S.J."/>
            <person name="Hofstad B.A."/>
            <person name="Robles A."/>
            <person name="Haridas S."/>
            <person name="Riley R."/>
            <person name="LaButti K."/>
            <person name="Pangilinan J."/>
            <person name="Andreopoulos W."/>
            <person name="Lipzen A."/>
            <person name="Yan J."/>
            <person name="Wang M."/>
            <person name="Ng V."/>
            <person name="Grigoriev I.V."/>
            <person name="Spatafora J.W."/>
            <person name="Magnuson J.K."/>
            <person name="Baker S.E."/>
            <person name="Pomraning K.R."/>
        </authorList>
    </citation>
    <scope>NUCLEOTIDE SEQUENCE [LARGE SCALE GENOMIC DNA]</scope>
    <source>
        <strain evidence="3 4">Phaff 52-87</strain>
    </source>
</reference>
<dbReference type="PRINTS" id="PR00625">
    <property type="entry name" value="JDOMAIN"/>
</dbReference>
<sequence length="314" mass="36662">MARKGRPTKKEEEKKKKKEEEYEDEEEDLPTEIDPYEVLGVSRTATSAEIKKAYRRLALVHHPDKQQQQQQQQQQQKEDTHKKFQELVFAYGVLSDEVKRKRYDATGSLADADAEGVFGEDGYGWKEFYDDMYGKSVTQEMIEEDKREYQGSEEEKADVLEYYTASKGSIDYIFEHLLHSSILEDEPRIRSILDAALAAGEIRPYKAYTSESTSTHAKRRRAAEAEKEEAEQMADEILKTKEERKKLKSGSEDDLAALIRMRNQNRMGSFLDDLEKKYAGGKESKAKKGGRGRRGRVRRVRLVRRRFRRRRVRF</sequence>
<dbReference type="PANTHER" id="PTHR44144">
    <property type="entry name" value="DNAJ HOMOLOG SUBFAMILY C MEMBER 9"/>
    <property type="match status" value="1"/>
</dbReference>